<evidence type="ECO:0000313" key="1">
    <source>
        <dbReference type="EMBL" id="MCI18320.1"/>
    </source>
</evidence>
<dbReference type="Gene3D" id="3.20.20.140">
    <property type="entry name" value="Metal-dependent hydrolases"/>
    <property type="match status" value="1"/>
</dbReference>
<reference evidence="1 2" key="1">
    <citation type="journal article" date="2018" name="Front. Plant Sci.">
        <title>Red Clover (Trifolium pratense) and Zigzag Clover (T. medium) - A Picture of Genomic Similarities and Differences.</title>
        <authorList>
            <person name="Dluhosova J."/>
            <person name="Istvanek J."/>
            <person name="Nedelnik J."/>
            <person name="Repkova J."/>
        </authorList>
    </citation>
    <scope>NUCLEOTIDE SEQUENCE [LARGE SCALE GENOMIC DNA]</scope>
    <source>
        <strain evidence="2">cv. 10/8</strain>
        <tissue evidence="1">Leaf</tissue>
    </source>
</reference>
<sequence length="40" mass="4320">MTTVTVSGEVVGLKSIAAYYFGLDINTNVTKQEAEEALQQ</sequence>
<comment type="caution">
    <text evidence="1">The sequence shown here is derived from an EMBL/GenBank/DDBJ whole genome shotgun (WGS) entry which is preliminary data.</text>
</comment>
<protein>
    <submittedName>
        <fullName evidence="1">Nodulin 6</fullName>
    </submittedName>
</protein>
<name>A0A392Q3L8_9FABA</name>
<keyword evidence="2" id="KW-1185">Reference proteome</keyword>
<dbReference type="EMBL" id="LXQA010109620">
    <property type="protein sequence ID" value="MCI18320.1"/>
    <property type="molecule type" value="Genomic_DNA"/>
</dbReference>
<dbReference type="Proteomes" id="UP000265520">
    <property type="component" value="Unassembled WGS sequence"/>
</dbReference>
<feature type="non-terminal residue" evidence="1">
    <location>
        <position position="40"/>
    </location>
</feature>
<evidence type="ECO:0000313" key="2">
    <source>
        <dbReference type="Proteomes" id="UP000265520"/>
    </source>
</evidence>
<dbReference type="AlphaFoldDB" id="A0A392Q3L8"/>
<organism evidence="1 2">
    <name type="scientific">Trifolium medium</name>
    <dbReference type="NCBI Taxonomy" id="97028"/>
    <lineage>
        <taxon>Eukaryota</taxon>
        <taxon>Viridiplantae</taxon>
        <taxon>Streptophyta</taxon>
        <taxon>Embryophyta</taxon>
        <taxon>Tracheophyta</taxon>
        <taxon>Spermatophyta</taxon>
        <taxon>Magnoliopsida</taxon>
        <taxon>eudicotyledons</taxon>
        <taxon>Gunneridae</taxon>
        <taxon>Pentapetalae</taxon>
        <taxon>rosids</taxon>
        <taxon>fabids</taxon>
        <taxon>Fabales</taxon>
        <taxon>Fabaceae</taxon>
        <taxon>Papilionoideae</taxon>
        <taxon>50 kb inversion clade</taxon>
        <taxon>NPAAA clade</taxon>
        <taxon>Hologalegina</taxon>
        <taxon>IRL clade</taxon>
        <taxon>Trifolieae</taxon>
        <taxon>Trifolium</taxon>
    </lineage>
</organism>
<proteinExistence type="predicted"/>
<accession>A0A392Q3L8</accession>